<accession>A0ABS1SJ84</accession>
<evidence type="ECO:0000259" key="2">
    <source>
        <dbReference type="Pfam" id="PF07853"/>
    </source>
</evidence>
<dbReference type="InterPro" id="IPR012867">
    <property type="entry name" value="DUF1648"/>
</dbReference>
<evidence type="ECO:0000313" key="4">
    <source>
        <dbReference type="Proteomes" id="UP001645859"/>
    </source>
</evidence>
<feature type="domain" description="DUF1648" evidence="2">
    <location>
        <begin position="36"/>
        <end position="78"/>
    </location>
</feature>
<gene>
    <name evidence="3" type="ORF">D3230_15280</name>
</gene>
<reference evidence="3 4" key="1">
    <citation type="submission" date="2018-09" db="EMBL/GenBank/DDBJ databases">
        <title>Comparative genomics of Leucobacter spp.</title>
        <authorList>
            <person name="Reis A.C."/>
            <person name="Kolvenbach B.A."/>
            <person name="Corvini P.F.X."/>
            <person name="Nunes O.C."/>
        </authorList>
    </citation>
    <scope>NUCLEOTIDE SEQUENCE [LARGE SCALE GENOMIC DNA]</scope>
    <source>
        <strain evidence="3 4">TAN 31504</strain>
    </source>
</reference>
<comment type="caution">
    <text evidence="3">The sequence shown here is derived from an EMBL/GenBank/DDBJ whole genome shotgun (WGS) entry which is preliminary data.</text>
</comment>
<name>A0ABS1SJ84_9MICO</name>
<keyword evidence="1" id="KW-0812">Transmembrane</keyword>
<keyword evidence="1" id="KW-1133">Transmembrane helix</keyword>
<feature type="transmembrane region" description="Helical" evidence="1">
    <location>
        <begin position="119"/>
        <end position="140"/>
    </location>
</feature>
<dbReference type="Proteomes" id="UP001645859">
    <property type="component" value="Unassembled WGS sequence"/>
</dbReference>
<keyword evidence="1" id="KW-0472">Membrane</keyword>
<feature type="transmembrane region" description="Helical" evidence="1">
    <location>
        <begin position="74"/>
        <end position="93"/>
    </location>
</feature>
<protein>
    <submittedName>
        <fullName evidence="3">DUF1648 domain-containing protein</fullName>
    </submittedName>
</protein>
<proteinExistence type="predicted"/>
<dbReference type="Pfam" id="PF07853">
    <property type="entry name" value="DUF1648"/>
    <property type="match status" value="1"/>
</dbReference>
<feature type="transmembrane region" description="Helical" evidence="1">
    <location>
        <begin position="28"/>
        <end position="48"/>
    </location>
</feature>
<dbReference type="EMBL" id="QYAC01000009">
    <property type="protein sequence ID" value="MBL3680640.1"/>
    <property type="molecule type" value="Genomic_DNA"/>
</dbReference>
<keyword evidence="4" id="KW-1185">Reference proteome</keyword>
<dbReference type="RefSeq" id="WP_202345916.1">
    <property type="nucleotide sequence ID" value="NZ_BAAAPI010000010.1"/>
</dbReference>
<evidence type="ECO:0000313" key="3">
    <source>
        <dbReference type="EMBL" id="MBL3680640.1"/>
    </source>
</evidence>
<evidence type="ECO:0000256" key="1">
    <source>
        <dbReference type="SAM" id="Phobius"/>
    </source>
</evidence>
<organism evidence="3 4">
    <name type="scientific">Leucobacter chromiireducens subsp. solipictus</name>
    <dbReference type="NCBI Taxonomy" id="398235"/>
    <lineage>
        <taxon>Bacteria</taxon>
        <taxon>Bacillati</taxon>
        <taxon>Actinomycetota</taxon>
        <taxon>Actinomycetes</taxon>
        <taxon>Micrococcales</taxon>
        <taxon>Microbacteriaceae</taxon>
        <taxon>Leucobacter</taxon>
    </lineage>
</organism>
<feature type="transmembrane region" description="Helical" evidence="1">
    <location>
        <begin position="146"/>
        <end position="164"/>
    </location>
</feature>
<sequence length="178" mass="19166">MEPTRSTAASGHAQRPQRTYRTGAVTRWIRIATVVLTGAAIVAALLRYPALPDSVPTHFGVTGEPDAWGPPSSVFPLLAILAALVGGMTWLSFHPRYFNFPVEVTEDTAQPMYRLGEQMIVWVTACCALMCIGIICEIMFPVSMMPLTVVGTAGLFGGIAVSLVRMFRLKPAATPTEA</sequence>